<name>A0A7K1U262_9BACT</name>
<dbReference type="PIRSF" id="PIRSF018266">
    <property type="entry name" value="FecR"/>
    <property type="match status" value="1"/>
</dbReference>
<dbReference type="Pfam" id="PF16344">
    <property type="entry name" value="FecR_C"/>
    <property type="match status" value="1"/>
</dbReference>
<organism evidence="4 5">
    <name type="scientific">Chitinophaga tropicalis</name>
    <dbReference type="NCBI Taxonomy" id="2683588"/>
    <lineage>
        <taxon>Bacteria</taxon>
        <taxon>Pseudomonadati</taxon>
        <taxon>Bacteroidota</taxon>
        <taxon>Chitinophagia</taxon>
        <taxon>Chitinophagales</taxon>
        <taxon>Chitinophagaceae</taxon>
        <taxon>Chitinophaga</taxon>
    </lineage>
</organism>
<keyword evidence="1" id="KW-0472">Membrane</keyword>
<dbReference type="EMBL" id="WRXN01000003">
    <property type="protein sequence ID" value="MVT08464.1"/>
    <property type="molecule type" value="Genomic_DNA"/>
</dbReference>
<feature type="transmembrane region" description="Helical" evidence="1">
    <location>
        <begin position="84"/>
        <end position="102"/>
    </location>
</feature>
<dbReference type="InterPro" id="IPR006860">
    <property type="entry name" value="FecR"/>
</dbReference>
<proteinExistence type="predicted"/>
<protein>
    <submittedName>
        <fullName evidence="4">DUF4974 domain-containing protein</fullName>
    </submittedName>
</protein>
<dbReference type="PANTHER" id="PTHR30273:SF2">
    <property type="entry name" value="PROTEIN FECR"/>
    <property type="match status" value="1"/>
</dbReference>
<evidence type="ECO:0000259" key="3">
    <source>
        <dbReference type="Pfam" id="PF16344"/>
    </source>
</evidence>
<sequence length="380" mass="42178">MPDHQERIAYLLARYVNKTCSREELEELFSYIGKDEHRHSLEELLEHTWQGNHPTPEIDYEGVWQQIMPVEAPSRRKVFTMRRLAVAASVLLLAGIAVWTMYSRKPAKTPPVARQEIPAVIVPGSSKATLTLGDGSVVTLDSTGNQVIQNGIQQKNGQLLYAASQGEAVHYNKLSTPRGGQFRIVLPDGTKVWLNSTSTLRYPTAFTASTRQVELEGQGYFEVAPAAAQPFIVQAGGMKIEVLGTGFDVMAYADENTVNTTLVTGRVQVTGNNTRQLLQPGQQAVLHTETKTMTVQAADIKKVTAWKNGLFVFNNMTLPAILREVSRWYDVEIVYTVKPGVDLYGGGISRNLQLEDVLKLLEGNGYNHFRLEGRKLIVLP</sequence>
<keyword evidence="1" id="KW-1133">Transmembrane helix</keyword>
<dbReference type="Gene3D" id="3.55.50.30">
    <property type="match status" value="1"/>
</dbReference>
<evidence type="ECO:0000313" key="4">
    <source>
        <dbReference type="EMBL" id="MVT08464.1"/>
    </source>
</evidence>
<dbReference type="PANTHER" id="PTHR30273">
    <property type="entry name" value="PERIPLASMIC SIGNAL SENSOR AND SIGMA FACTOR ACTIVATOR FECR-RELATED"/>
    <property type="match status" value="1"/>
</dbReference>
<gene>
    <name evidence="4" type="ORF">GO493_09360</name>
</gene>
<dbReference type="Pfam" id="PF04773">
    <property type="entry name" value="FecR"/>
    <property type="match status" value="1"/>
</dbReference>
<dbReference type="Proteomes" id="UP000461730">
    <property type="component" value="Unassembled WGS sequence"/>
</dbReference>
<dbReference type="FunFam" id="2.60.120.1440:FF:000001">
    <property type="entry name" value="Putative anti-sigma factor"/>
    <property type="match status" value="1"/>
</dbReference>
<reference evidence="4 5" key="1">
    <citation type="submission" date="2019-12" db="EMBL/GenBank/DDBJ databases">
        <title>Chitinophaga sp. strain ysch24 (GDMCC 1.1355), whole genome shotgun sequence.</title>
        <authorList>
            <person name="Zhang X."/>
        </authorList>
    </citation>
    <scope>NUCLEOTIDE SEQUENCE [LARGE SCALE GENOMIC DNA]</scope>
    <source>
        <strain evidence="5">ysch24</strain>
    </source>
</reference>
<dbReference type="AlphaFoldDB" id="A0A7K1U262"/>
<comment type="caution">
    <text evidence="4">The sequence shown here is derived from an EMBL/GenBank/DDBJ whole genome shotgun (WGS) entry which is preliminary data.</text>
</comment>
<evidence type="ECO:0000256" key="1">
    <source>
        <dbReference type="SAM" id="Phobius"/>
    </source>
</evidence>
<dbReference type="Gene3D" id="2.60.120.1440">
    <property type="match status" value="1"/>
</dbReference>
<feature type="domain" description="Protein FecR C-terminal" evidence="3">
    <location>
        <begin position="311"/>
        <end position="378"/>
    </location>
</feature>
<dbReference type="InterPro" id="IPR012373">
    <property type="entry name" value="Ferrdict_sens_TM"/>
</dbReference>
<dbReference type="InterPro" id="IPR032508">
    <property type="entry name" value="FecR_C"/>
</dbReference>
<evidence type="ECO:0000313" key="5">
    <source>
        <dbReference type="Proteomes" id="UP000461730"/>
    </source>
</evidence>
<feature type="domain" description="FecR protein" evidence="2">
    <location>
        <begin position="173"/>
        <end position="268"/>
    </location>
</feature>
<dbReference type="GO" id="GO:0016989">
    <property type="term" value="F:sigma factor antagonist activity"/>
    <property type="evidence" value="ECO:0007669"/>
    <property type="project" value="TreeGrafter"/>
</dbReference>
<accession>A0A7K1U262</accession>
<dbReference type="RefSeq" id="WP_157305885.1">
    <property type="nucleotide sequence ID" value="NZ_WRXN01000003.1"/>
</dbReference>
<evidence type="ECO:0000259" key="2">
    <source>
        <dbReference type="Pfam" id="PF04773"/>
    </source>
</evidence>
<keyword evidence="5" id="KW-1185">Reference proteome</keyword>
<keyword evidence="1" id="KW-0812">Transmembrane</keyword>